<accession>A0A6M5YXE5</accession>
<dbReference type="Proteomes" id="UP000503447">
    <property type="component" value="Chromosome"/>
</dbReference>
<organism evidence="2 3">
    <name type="scientific">Frigoriglobus tundricola</name>
    <dbReference type="NCBI Taxonomy" id="2774151"/>
    <lineage>
        <taxon>Bacteria</taxon>
        <taxon>Pseudomonadati</taxon>
        <taxon>Planctomycetota</taxon>
        <taxon>Planctomycetia</taxon>
        <taxon>Gemmatales</taxon>
        <taxon>Gemmataceae</taxon>
        <taxon>Frigoriglobus</taxon>
    </lineage>
</organism>
<dbReference type="KEGG" id="ftj:FTUN_6382"/>
<gene>
    <name evidence="2" type="ORF">FTUN_6382</name>
</gene>
<reference evidence="3" key="1">
    <citation type="submission" date="2020-05" db="EMBL/GenBank/DDBJ databases">
        <title>Frigoriglobus tundricola gen. nov., sp. nov., a psychrotolerant cellulolytic planctomycete of the family Gemmataceae with two divergent copies of 16S rRNA gene.</title>
        <authorList>
            <person name="Kulichevskaya I.S."/>
            <person name="Ivanova A.A."/>
            <person name="Naumoff D.G."/>
            <person name="Beletsky A.V."/>
            <person name="Rijpstra W.I.C."/>
            <person name="Sinninghe Damste J.S."/>
            <person name="Mardanov A.V."/>
            <person name="Ravin N.V."/>
            <person name="Dedysh S.N."/>
        </authorList>
    </citation>
    <scope>NUCLEOTIDE SEQUENCE [LARGE SCALE GENOMIC DNA]</scope>
    <source>
        <strain evidence="3">PL17</strain>
    </source>
</reference>
<sequence length="86" mass="8538">MIRICERLVGVNVLVGLVALVLGLAAVPQTVTAAPAPPPCTGTCKAVFGGGLCAVTSMCMNCTGCNVNLVFNQNGVLIGCNGGTCV</sequence>
<keyword evidence="3" id="KW-1185">Reference proteome</keyword>
<keyword evidence="1" id="KW-0732">Signal</keyword>
<protein>
    <submittedName>
        <fullName evidence="2">Uncharacterized protein</fullName>
    </submittedName>
</protein>
<evidence type="ECO:0000313" key="2">
    <source>
        <dbReference type="EMBL" id="QJW98787.1"/>
    </source>
</evidence>
<evidence type="ECO:0000313" key="3">
    <source>
        <dbReference type="Proteomes" id="UP000503447"/>
    </source>
</evidence>
<name>A0A6M5YXE5_9BACT</name>
<evidence type="ECO:0000256" key="1">
    <source>
        <dbReference type="SAM" id="SignalP"/>
    </source>
</evidence>
<dbReference type="RefSeq" id="WP_171473882.1">
    <property type="nucleotide sequence ID" value="NZ_CP053452.2"/>
</dbReference>
<dbReference type="AlphaFoldDB" id="A0A6M5YXE5"/>
<proteinExistence type="predicted"/>
<dbReference type="EMBL" id="CP053452">
    <property type="protein sequence ID" value="QJW98787.1"/>
    <property type="molecule type" value="Genomic_DNA"/>
</dbReference>
<feature type="signal peptide" evidence="1">
    <location>
        <begin position="1"/>
        <end position="33"/>
    </location>
</feature>
<feature type="chain" id="PRO_5026997026" evidence="1">
    <location>
        <begin position="34"/>
        <end position="86"/>
    </location>
</feature>